<keyword evidence="2" id="KW-1185">Reference proteome</keyword>
<name>A0A9W4XZB7_9PLEO</name>
<evidence type="ECO:0000313" key="1">
    <source>
        <dbReference type="EMBL" id="CAI6342022.1"/>
    </source>
</evidence>
<reference evidence="1" key="1">
    <citation type="submission" date="2023-01" db="EMBL/GenBank/DDBJ databases">
        <authorList>
            <person name="Van Ghelder C."/>
            <person name="Rancurel C."/>
        </authorList>
    </citation>
    <scope>NUCLEOTIDE SEQUENCE</scope>
    <source>
        <strain evidence="1">CNCM I-4278</strain>
    </source>
</reference>
<sequence>MPGKPVQFKIKHSHQHNIHQSLLLILQIIHRLSPVFTSDSLYIYHFSINKMQPSTLLLLAPALVSAAVYPRVPGQWTVTCASPVRTLNADYIGEARNAFISAFTTDEEHKMKDKSVEKIVGNVKLYLCNYQGNEPATGQKAGVVINQQKVDAWMDEIDKKCGKYNIGHVNADVAQGNFGRTWDLAKIC</sequence>
<dbReference type="Proteomes" id="UP001152607">
    <property type="component" value="Unassembled WGS sequence"/>
</dbReference>
<protein>
    <submittedName>
        <fullName evidence="1">Uncharacterized protein</fullName>
    </submittedName>
</protein>
<accession>A0A9W4XZB7</accession>
<organism evidence="1 2">
    <name type="scientific">Periconia digitata</name>
    <dbReference type="NCBI Taxonomy" id="1303443"/>
    <lineage>
        <taxon>Eukaryota</taxon>
        <taxon>Fungi</taxon>
        <taxon>Dikarya</taxon>
        <taxon>Ascomycota</taxon>
        <taxon>Pezizomycotina</taxon>
        <taxon>Dothideomycetes</taxon>
        <taxon>Pleosporomycetidae</taxon>
        <taxon>Pleosporales</taxon>
        <taxon>Massarineae</taxon>
        <taxon>Periconiaceae</taxon>
        <taxon>Periconia</taxon>
    </lineage>
</organism>
<evidence type="ECO:0000313" key="2">
    <source>
        <dbReference type="Proteomes" id="UP001152607"/>
    </source>
</evidence>
<comment type="caution">
    <text evidence="1">The sequence shown here is derived from an EMBL/GenBank/DDBJ whole genome shotgun (WGS) entry which is preliminary data.</text>
</comment>
<proteinExistence type="predicted"/>
<dbReference type="AlphaFoldDB" id="A0A9W4XZB7"/>
<dbReference type="EMBL" id="CAOQHR010000012">
    <property type="protein sequence ID" value="CAI6342022.1"/>
    <property type="molecule type" value="Genomic_DNA"/>
</dbReference>
<gene>
    <name evidence="1" type="ORF">PDIGIT_LOCUS15223</name>
</gene>